<feature type="transmembrane region" description="Helical" evidence="1">
    <location>
        <begin position="52"/>
        <end position="74"/>
    </location>
</feature>
<evidence type="ECO:0000256" key="1">
    <source>
        <dbReference type="SAM" id="Phobius"/>
    </source>
</evidence>
<evidence type="ECO:0000313" key="3">
    <source>
        <dbReference type="Proteomes" id="UP001611450"/>
    </source>
</evidence>
<feature type="transmembrane region" description="Helical" evidence="1">
    <location>
        <begin position="114"/>
        <end position="135"/>
    </location>
</feature>
<organism evidence="2 3">
    <name type="scientific">Nocardia beijingensis</name>
    <dbReference type="NCBI Taxonomy" id="95162"/>
    <lineage>
        <taxon>Bacteria</taxon>
        <taxon>Bacillati</taxon>
        <taxon>Actinomycetota</taxon>
        <taxon>Actinomycetes</taxon>
        <taxon>Mycobacteriales</taxon>
        <taxon>Nocardiaceae</taxon>
        <taxon>Nocardia</taxon>
    </lineage>
</organism>
<feature type="transmembrane region" description="Helical" evidence="1">
    <location>
        <begin position="86"/>
        <end position="108"/>
    </location>
</feature>
<keyword evidence="3" id="KW-1185">Reference proteome</keyword>
<dbReference type="Proteomes" id="UP001611450">
    <property type="component" value="Unassembled WGS sequence"/>
</dbReference>
<accession>A0ABW7WT45</accession>
<gene>
    <name evidence="2" type="ORF">ACH47G_32970</name>
</gene>
<proteinExistence type="predicted"/>
<dbReference type="EMBL" id="JBIRXV010000011">
    <property type="protein sequence ID" value="MFI2325327.1"/>
    <property type="molecule type" value="Genomic_DNA"/>
</dbReference>
<comment type="caution">
    <text evidence="2">The sequence shown here is derived from an EMBL/GenBank/DDBJ whole genome shotgun (WGS) entry which is preliminary data.</text>
</comment>
<name>A0ABW7WT45_9NOCA</name>
<evidence type="ECO:0000313" key="2">
    <source>
        <dbReference type="EMBL" id="MFI2325327.1"/>
    </source>
</evidence>
<sequence>MEAELSKKYIGQRLPPEQEALKRPSSLVGLAMVPLLFGLLLIVTSVSSSAVAGGAVAAVLLGAAIAAQLVGITLGWRKPPTGRSRIVVSSVFICSELVIISLFVASLATGVDTFQVYYCYPILLVSTAILGHQCLNHHRYVFQKSSRNEDRIESE</sequence>
<keyword evidence="1" id="KW-0812">Transmembrane</keyword>
<feature type="transmembrane region" description="Helical" evidence="1">
    <location>
        <begin position="27"/>
        <end position="46"/>
    </location>
</feature>
<dbReference type="RefSeq" id="WP_396949011.1">
    <property type="nucleotide sequence ID" value="NZ_JBIRXV010000011.1"/>
</dbReference>
<keyword evidence="1" id="KW-1133">Transmembrane helix</keyword>
<protein>
    <submittedName>
        <fullName evidence="2">Uncharacterized protein</fullName>
    </submittedName>
</protein>
<reference evidence="2 3" key="1">
    <citation type="submission" date="2024-10" db="EMBL/GenBank/DDBJ databases">
        <title>The Natural Products Discovery Center: Release of the First 8490 Sequenced Strains for Exploring Actinobacteria Biosynthetic Diversity.</title>
        <authorList>
            <person name="Kalkreuter E."/>
            <person name="Kautsar S.A."/>
            <person name="Yang D."/>
            <person name="Bader C.D."/>
            <person name="Teijaro C.N."/>
            <person name="Fluegel L."/>
            <person name="Davis C.M."/>
            <person name="Simpson J.R."/>
            <person name="Lauterbach L."/>
            <person name="Steele A.D."/>
            <person name="Gui C."/>
            <person name="Meng S."/>
            <person name="Li G."/>
            <person name="Viehrig K."/>
            <person name="Ye F."/>
            <person name="Su P."/>
            <person name="Kiefer A.F."/>
            <person name="Nichols A."/>
            <person name="Cepeda A.J."/>
            <person name="Yan W."/>
            <person name="Fan B."/>
            <person name="Jiang Y."/>
            <person name="Adhikari A."/>
            <person name="Zheng C.-J."/>
            <person name="Schuster L."/>
            <person name="Cowan T.M."/>
            <person name="Smanski M.J."/>
            <person name="Chevrette M.G."/>
            <person name="De Carvalho L.P.S."/>
            <person name="Shen B."/>
        </authorList>
    </citation>
    <scope>NUCLEOTIDE SEQUENCE [LARGE SCALE GENOMIC DNA]</scope>
    <source>
        <strain evidence="2 3">NPDC019626</strain>
    </source>
</reference>
<keyword evidence="1" id="KW-0472">Membrane</keyword>